<dbReference type="EMBL" id="KT818577">
    <property type="protein sequence ID" value="AOS49622.1"/>
    <property type="molecule type" value="mRNA"/>
</dbReference>
<dbReference type="AlphaFoldDB" id="A0A1C9V3Q9"/>
<feature type="region of interest" description="Disordered" evidence="1">
    <location>
        <begin position="131"/>
        <end position="222"/>
    </location>
</feature>
<evidence type="ECO:0000313" key="2">
    <source>
        <dbReference type="EMBL" id="AOS49622.1"/>
    </source>
</evidence>
<dbReference type="PANTHER" id="PTHR38522">
    <property type="entry name" value="PLASMA MEMBRANE-ASSOCIATED CATION-BINDING PROTEIN 1"/>
    <property type="match status" value="1"/>
</dbReference>
<protein>
    <recommendedName>
        <fullName evidence="3">Plasma membrane-associated cation-binding protein 1</fullName>
    </recommendedName>
</protein>
<dbReference type="InterPro" id="IPR008469">
    <property type="entry name" value="DREPP"/>
</dbReference>
<accession>A0A1C9V3Q9</accession>
<feature type="compositionally biased region" description="Low complexity" evidence="1">
    <location>
        <begin position="197"/>
        <end position="208"/>
    </location>
</feature>
<dbReference type="PANTHER" id="PTHR38522:SF2">
    <property type="entry name" value="PLASMA MEMBRANE-ASSOCIATED CATION-BINDING PROTEIN 1"/>
    <property type="match status" value="1"/>
</dbReference>
<name>A0A1C9V3Q9_9MONI</name>
<evidence type="ECO:0008006" key="3">
    <source>
        <dbReference type="Google" id="ProtNLM"/>
    </source>
</evidence>
<feature type="compositionally biased region" description="Pro residues" evidence="1">
    <location>
        <begin position="209"/>
        <end position="222"/>
    </location>
</feature>
<dbReference type="Pfam" id="PF05558">
    <property type="entry name" value="DREPP"/>
    <property type="match status" value="1"/>
</dbReference>
<reference evidence="2" key="1">
    <citation type="submission" date="2015-09" db="EMBL/GenBank/DDBJ databases">
        <title>Unique and novel enzymes catalyze cyanide release from fern.</title>
        <authorList>
            <person name="Lanfranchi E."/>
            <person name="Winkler M."/>
            <person name="Pavkov-Keller T."/>
            <person name="Diepold M."/>
            <person name="Steiner K."/>
            <person name="Darnhofer B."/>
            <person name="Hartler J."/>
            <person name="Van Den Bergh T."/>
            <person name="Joosten H.J."/>
            <person name="Gruber-Khadjawi M."/>
            <person name="Thallinger G.G."/>
            <person name="Birner-Gruenberger R."/>
            <person name="Gruber K."/>
            <person name="Glieder A."/>
        </authorList>
    </citation>
    <scope>NUCLEOTIDE SEQUENCE</scope>
</reference>
<proteinExistence type="evidence at transcript level"/>
<evidence type="ECO:0000256" key="1">
    <source>
        <dbReference type="SAM" id="MobiDB-lite"/>
    </source>
</evidence>
<sequence>MSYWKSKVVPKIKKFFDKGKKKGAAEFSKNFDSSKESLDKEIGEKSSDLSPKVVEIYRSSSTFIAKKLLKEPNEATVKENSDATQGVLQELATAGFPGAQGIADAGKKYGPALLPGPVVYLFEKASVFLAEEPLPEEPKAETREVSAEDVKPAEAPATTSETPPPPPVADVPPPAVVEEEKKEAEPIVAAPPPEAAPPAAVEIPTSVDPTPPPPAPPADKPE</sequence>
<organism evidence="2">
    <name type="scientific">Davallia tyermanii</name>
    <dbReference type="NCBI Taxonomy" id="328207"/>
    <lineage>
        <taxon>Eukaryota</taxon>
        <taxon>Viridiplantae</taxon>
        <taxon>Streptophyta</taxon>
        <taxon>Embryophyta</taxon>
        <taxon>Tracheophyta</taxon>
        <taxon>Polypodiopsida</taxon>
        <taxon>Polypodiidae</taxon>
        <taxon>Polypodiales</taxon>
        <taxon>Polypodiineae</taxon>
        <taxon>Davalliaceae</taxon>
        <taxon>Davallia</taxon>
        <taxon>Davallia sect. Trogostolon</taxon>
    </lineage>
</organism>
<feature type="compositionally biased region" description="Basic and acidic residues" evidence="1">
    <location>
        <begin position="136"/>
        <end position="152"/>
    </location>
</feature>
<feature type="compositionally biased region" description="Pro residues" evidence="1">
    <location>
        <begin position="162"/>
        <end position="175"/>
    </location>
</feature>
<dbReference type="GO" id="GO:0005886">
    <property type="term" value="C:plasma membrane"/>
    <property type="evidence" value="ECO:0007669"/>
    <property type="project" value="InterPro"/>
</dbReference>